<proteinExistence type="predicted"/>
<feature type="non-terminal residue" evidence="2">
    <location>
        <position position="61"/>
    </location>
</feature>
<dbReference type="AlphaFoldDB" id="A0A8X6YER8"/>
<evidence type="ECO:0000313" key="3">
    <source>
        <dbReference type="Proteomes" id="UP000886998"/>
    </source>
</evidence>
<name>A0A8X6YER8_9ARAC</name>
<reference evidence="2" key="1">
    <citation type="submission" date="2020-08" db="EMBL/GenBank/DDBJ databases">
        <title>Multicomponent nature underlies the extraordinary mechanical properties of spider dragline silk.</title>
        <authorList>
            <person name="Kono N."/>
            <person name="Nakamura H."/>
            <person name="Mori M."/>
            <person name="Yoshida Y."/>
            <person name="Ohtoshi R."/>
            <person name="Malay A.D."/>
            <person name="Moran D.A.P."/>
            <person name="Tomita M."/>
            <person name="Numata K."/>
            <person name="Arakawa K."/>
        </authorList>
    </citation>
    <scope>NUCLEOTIDE SEQUENCE</scope>
</reference>
<gene>
    <name evidence="2" type="primary">Atpalpha_1</name>
    <name evidence="2" type="ORF">TNIN_13721</name>
</gene>
<accession>A0A8X6YER8</accession>
<comment type="caution">
    <text evidence="2">The sequence shown here is derived from an EMBL/GenBank/DDBJ whole genome shotgun (WGS) entry which is preliminary data.</text>
</comment>
<dbReference type="Proteomes" id="UP000886998">
    <property type="component" value="Unassembled WGS sequence"/>
</dbReference>
<sequence>MENLIVVICFAFQPNDSDSYRAAVTANSTWSEEKTTKGKTMLNKGKKGKPDLNDLKQEVDM</sequence>
<keyword evidence="3" id="KW-1185">Reference proteome</keyword>
<evidence type="ECO:0000313" key="2">
    <source>
        <dbReference type="EMBL" id="GFY69343.1"/>
    </source>
</evidence>
<evidence type="ECO:0000256" key="1">
    <source>
        <dbReference type="SAM" id="MobiDB-lite"/>
    </source>
</evidence>
<organism evidence="2 3">
    <name type="scientific">Trichonephila inaurata madagascariensis</name>
    <dbReference type="NCBI Taxonomy" id="2747483"/>
    <lineage>
        <taxon>Eukaryota</taxon>
        <taxon>Metazoa</taxon>
        <taxon>Ecdysozoa</taxon>
        <taxon>Arthropoda</taxon>
        <taxon>Chelicerata</taxon>
        <taxon>Arachnida</taxon>
        <taxon>Araneae</taxon>
        <taxon>Araneomorphae</taxon>
        <taxon>Entelegynae</taxon>
        <taxon>Araneoidea</taxon>
        <taxon>Nephilidae</taxon>
        <taxon>Trichonephila</taxon>
        <taxon>Trichonephila inaurata</taxon>
    </lineage>
</organism>
<feature type="compositionally biased region" description="Basic and acidic residues" evidence="1">
    <location>
        <begin position="48"/>
        <end position="61"/>
    </location>
</feature>
<protein>
    <submittedName>
        <fullName evidence="2">Uncharacterized protein</fullName>
    </submittedName>
</protein>
<feature type="region of interest" description="Disordered" evidence="1">
    <location>
        <begin position="26"/>
        <end position="61"/>
    </location>
</feature>
<dbReference type="EMBL" id="BMAV01017567">
    <property type="protein sequence ID" value="GFY69343.1"/>
    <property type="molecule type" value="Genomic_DNA"/>
</dbReference>